<comment type="subcellular location">
    <subcellularLocation>
        <location evidence="10">Mitochondrion</location>
    </subcellularLocation>
</comment>
<comment type="similarity">
    <text evidence="10 11">Belongs to the succinate/malate CoA ligase beta subunit family.</text>
</comment>
<dbReference type="AlphaFoldDB" id="A0A507AYS5"/>
<evidence type="ECO:0000256" key="7">
    <source>
        <dbReference type="ARBA" id="ARBA00022842"/>
    </source>
</evidence>
<keyword evidence="2 10" id="KW-0816">Tricarboxylic acid cycle</keyword>
<dbReference type="GO" id="GO:0005739">
    <property type="term" value="C:mitochondrion"/>
    <property type="evidence" value="ECO:0007669"/>
    <property type="project" value="UniProtKB-SubCell"/>
</dbReference>
<gene>
    <name evidence="13" type="ORF">E0L32_008805</name>
</gene>
<organism evidence="13 14">
    <name type="scientific">Thyridium curvatum</name>
    <dbReference type="NCBI Taxonomy" id="1093900"/>
    <lineage>
        <taxon>Eukaryota</taxon>
        <taxon>Fungi</taxon>
        <taxon>Dikarya</taxon>
        <taxon>Ascomycota</taxon>
        <taxon>Pezizomycotina</taxon>
        <taxon>Sordariomycetes</taxon>
        <taxon>Sordariomycetidae</taxon>
        <taxon>Thyridiales</taxon>
        <taxon>Thyridiaceae</taxon>
        <taxon>Thyridium</taxon>
    </lineage>
</organism>
<comment type="pathway">
    <text evidence="1 10">Carbohydrate metabolism; tricarboxylic acid cycle; succinate from succinyl-CoA (ligase route): step 1/1.</text>
</comment>
<feature type="binding site" evidence="10">
    <location>
        <position position="240"/>
    </location>
    <ligand>
        <name>Mg(2+)</name>
        <dbReference type="ChEBI" id="CHEBI:18420"/>
    </ligand>
</feature>
<dbReference type="FunCoup" id="A0A507AYS5">
    <property type="interactions" value="726"/>
</dbReference>
<dbReference type="FunFam" id="3.30.1490.20:FF:000004">
    <property type="entry name" value="Succinate--CoA ligase [ADP-forming] subunit beta, mitochondrial"/>
    <property type="match status" value="1"/>
</dbReference>
<dbReference type="UniPathway" id="UPA00223">
    <property type="reaction ID" value="UER00999"/>
</dbReference>
<evidence type="ECO:0000259" key="12">
    <source>
        <dbReference type="PROSITE" id="PS50975"/>
    </source>
</evidence>
<feature type="binding site" evidence="10">
    <location>
        <position position="254"/>
    </location>
    <ligand>
        <name>Mg(2+)</name>
        <dbReference type="ChEBI" id="CHEBI:18420"/>
    </ligand>
</feature>
<keyword evidence="5 10" id="KW-0547">Nucleotide-binding</keyword>
<dbReference type="Gene3D" id="3.40.50.261">
    <property type="entry name" value="Succinyl-CoA synthetase domains"/>
    <property type="match status" value="1"/>
</dbReference>
<dbReference type="SUPFAM" id="SSF52210">
    <property type="entry name" value="Succinyl-CoA synthetase domains"/>
    <property type="match status" value="1"/>
</dbReference>
<dbReference type="EC" id="6.2.1.5" evidence="10"/>
<feature type="binding site" evidence="10">
    <location>
        <position position="80"/>
    </location>
    <ligand>
        <name>ATP</name>
        <dbReference type="ChEBI" id="CHEBI:30616"/>
    </ligand>
</feature>
<dbReference type="Gene3D" id="3.30.1490.20">
    <property type="entry name" value="ATP-grasp fold, A domain"/>
    <property type="match status" value="1"/>
</dbReference>
<feature type="binding site" evidence="10">
    <location>
        <position position="148"/>
    </location>
    <ligand>
        <name>ATP</name>
        <dbReference type="ChEBI" id="CHEBI:30616"/>
    </ligand>
</feature>
<comment type="caution">
    <text evidence="13">The sequence shown here is derived from an EMBL/GenBank/DDBJ whole genome shotgun (WGS) entry which is preliminary data.</text>
</comment>
<dbReference type="InterPro" id="IPR005809">
    <property type="entry name" value="Succ_CoA_ligase-like_bsu"/>
</dbReference>
<evidence type="ECO:0000256" key="3">
    <source>
        <dbReference type="ARBA" id="ARBA00022598"/>
    </source>
</evidence>
<keyword evidence="6 10" id="KW-0067">ATP-binding</keyword>
<dbReference type="PROSITE" id="PS50975">
    <property type="entry name" value="ATP_GRASP"/>
    <property type="match status" value="1"/>
</dbReference>
<dbReference type="SUPFAM" id="SSF56059">
    <property type="entry name" value="Glutathione synthetase ATP-binding domain-like"/>
    <property type="match status" value="1"/>
</dbReference>
<name>A0A507AYS5_9PEZI</name>
<evidence type="ECO:0000313" key="14">
    <source>
        <dbReference type="Proteomes" id="UP000319257"/>
    </source>
</evidence>
<dbReference type="NCBIfam" id="TIGR01016">
    <property type="entry name" value="sucCoAbeta"/>
    <property type="match status" value="1"/>
</dbReference>
<feature type="binding site" evidence="10">
    <location>
        <begin position="362"/>
        <end position="364"/>
    </location>
    <ligand>
        <name>substrate</name>
        <note>ligand shared with subunit alpha</note>
    </ligand>
</feature>
<evidence type="ECO:0000256" key="2">
    <source>
        <dbReference type="ARBA" id="ARBA00022532"/>
    </source>
</evidence>
<dbReference type="GO" id="GO:0005524">
    <property type="term" value="F:ATP binding"/>
    <property type="evidence" value="ECO:0007669"/>
    <property type="project" value="UniProtKB-UniRule"/>
</dbReference>
<dbReference type="Gene3D" id="3.30.470.20">
    <property type="entry name" value="ATP-grasp fold, B domain"/>
    <property type="match status" value="1"/>
</dbReference>
<keyword evidence="7 10" id="KW-0460">Magnesium</keyword>
<evidence type="ECO:0000256" key="11">
    <source>
        <dbReference type="RuleBase" id="RU361258"/>
    </source>
</evidence>
<dbReference type="STRING" id="1093900.A0A507AYS5"/>
<comment type="cofactor">
    <cofactor evidence="10">
        <name>Mg(2+)</name>
        <dbReference type="ChEBI" id="CHEBI:18420"/>
    </cofactor>
    <text evidence="10">Binds 1 Mg(2+) ion per subunit.</text>
</comment>
<keyword evidence="8" id="KW-0809">Transit peptide</keyword>
<dbReference type="GO" id="GO:0006099">
    <property type="term" value="P:tricarboxylic acid cycle"/>
    <property type="evidence" value="ECO:0007669"/>
    <property type="project" value="UniProtKB-UniRule"/>
</dbReference>
<dbReference type="GO" id="GO:0006104">
    <property type="term" value="P:succinyl-CoA metabolic process"/>
    <property type="evidence" value="ECO:0007669"/>
    <property type="project" value="TreeGrafter"/>
</dbReference>
<dbReference type="PANTHER" id="PTHR11815:SF1">
    <property type="entry name" value="SUCCINATE--COA LIGASE [ADP-FORMING] SUBUNIT BETA, MITOCHONDRIAL"/>
    <property type="match status" value="1"/>
</dbReference>
<comment type="function">
    <text evidence="10">Succinyl-CoA synthetase functions in the citric acid cycle (TCA), coupling the hydrolysis of succinyl-CoA to the synthesis of ATP and thus represents the only step of substrate-level phosphorylation in the TCA. The beta subunit provides nucleotide specificity of the enzyme and binds the substrate succinate, while the binding sites for coenzyme A and phosphate are found in the alpha subunit.</text>
</comment>
<dbReference type="GO" id="GO:0042709">
    <property type="term" value="C:succinate-CoA ligase complex"/>
    <property type="evidence" value="ECO:0007669"/>
    <property type="project" value="TreeGrafter"/>
</dbReference>
<dbReference type="InterPro" id="IPR011761">
    <property type="entry name" value="ATP-grasp"/>
</dbReference>
<dbReference type="InterPro" id="IPR017866">
    <property type="entry name" value="Succ-CoA_synthase_bsu_CS"/>
</dbReference>
<dbReference type="FunFam" id="3.30.470.20:FF:000002">
    <property type="entry name" value="Succinate--CoA ligase [ADP-forming] subunit beta"/>
    <property type="match status" value="1"/>
</dbReference>
<dbReference type="InterPro" id="IPR016102">
    <property type="entry name" value="Succinyl-CoA_synth-like"/>
</dbReference>
<evidence type="ECO:0000256" key="4">
    <source>
        <dbReference type="ARBA" id="ARBA00022723"/>
    </source>
</evidence>
<dbReference type="Proteomes" id="UP000319257">
    <property type="component" value="Unassembled WGS sequence"/>
</dbReference>
<dbReference type="EMBL" id="SKBQ01000060">
    <property type="protein sequence ID" value="TPX09958.1"/>
    <property type="molecule type" value="Genomic_DNA"/>
</dbReference>
<sequence length="445" mass="48178">MYKLGRSRALASAISKPQFAPSMRLPGFAQQRRALSIHEYRSAELLREYGVGVPKGFNATTGAEAETVAKQIGTGDMVIKAQVLAGGRGKGTFDNGLKGGVRVIYSPTEAKMFADQMIGHKLITKQTGAAGRLCNSVYICERKFARREFYLAVLMDRASQGPVIVSSSQGGMDIETVAKENPEAITTTYIDINTGVTDDIARKIATGLGFSEQCIEDAKDTIQKLYKIFQEKDATQIEINPLSETSDHQVLCMDAKFGFDDNADYRQKEVFSWRDTSQEDPEEVRAAKSNLNFIKLDGDIGCLVNGAGLAMATMDIIKLNGGQPANFLDVGGGATSDAIREAFELITSDAKVTAVFVNIFGGIVRCDAIAHGLINTVQSLDLKIPIIARLQGTNVEQAHQIINDSGMKIFSIDDLQSAAEKAVQLSKVVKMARDIDVGVEFTLGI</sequence>
<dbReference type="Pfam" id="PF08442">
    <property type="entry name" value="ATP-grasp_2"/>
    <property type="match status" value="1"/>
</dbReference>
<dbReference type="InterPro" id="IPR005811">
    <property type="entry name" value="SUCC_ACL_C"/>
</dbReference>
<dbReference type="InterPro" id="IPR013650">
    <property type="entry name" value="ATP-grasp_succ-CoA_synth-type"/>
</dbReference>
<feature type="binding site" evidence="10">
    <location>
        <begin position="87"/>
        <end position="89"/>
    </location>
    <ligand>
        <name>ATP</name>
        <dbReference type="ChEBI" id="CHEBI:30616"/>
    </ligand>
</feature>
<reference evidence="13 14" key="1">
    <citation type="submission" date="2019-06" db="EMBL/GenBank/DDBJ databases">
        <title>Draft genome sequence of the filamentous fungus Phialemoniopsis curvata isolated from diesel fuel.</title>
        <authorList>
            <person name="Varaljay V.A."/>
            <person name="Lyon W.J."/>
            <person name="Crouch A.L."/>
            <person name="Drake C.E."/>
            <person name="Hollomon J.M."/>
            <person name="Nadeau L.J."/>
            <person name="Nunn H.S."/>
            <person name="Stevenson B.S."/>
            <person name="Bojanowski C.L."/>
            <person name="Crookes-Goodson W.J."/>
        </authorList>
    </citation>
    <scope>NUCLEOTIDE SEQUENCE [LARGE SCALE GENOMIC DNA]</scope>
    <source>
        <strain evidence="13 14">D216</strain>
    </source>
</reference>
<dbReference type="GeneID" id="41976252"/>
<evidence type="ECO:0000256" key="10">
    <source>
        <dbReference type="HAMAP-Rule" id="MF_03219"/>
    </source>
</evidence>
<evidence type="ECO:0000256" key="6">
    <source>
        <dbReference type="ARBA" id="ARBA00022840"/>
    </source>
</evidence>
<proteinExistence type="inferred from homology"/>
<comment type="subunit">
    <text evidence="9">Heterodimer of an alpha and a beta subunit. The beta subunit determines specificity for GTP.</text>
</comment>
<keyword evidence="4 10" id="KW-0479">Metal-binding</keyword>
<evidence type="ECO:0000313" key="13">
    <source>
        <dbReference type="EMBL" id="TPX09958.1"/>
    </source>
</evidence>
<dbReference type="PIRSF" id="PIRSF001554">
    <property type="entry name" value="SucCS_beta"/>
    <property type="match status" value="1"/>
</dbReference>
<dbReference type="GO" id="GO:0004775">
    <property type="term" value="F:succinate-CoA ligase (ADP-forming) activity"/>
    <property type="evidence" value="ECO:0007669"/>
    <property type="project" value="UniProtKB-UniRule"/>
</dbReference>
<dbReference type="OrthoDB" id="1552at2759"/>
<dbReference type="Pfam" id="PF00549">
    <property type="entry name" value="Ligase_CoA"/>
    <property type="match status" value="1"/>
</dbReference>
<dbReference type="GO" id="GO:0000287">
    <property type="term" value="F:magnesium ion binding"/>
    <property type="evidence" value="ECO:0007669"/>
    <property type="project" value="UniProtKB-UniRule"/>
</dbReference>
<feature type="binding site" evidence="10">
    <location>
        <position position="305"/>
    </location>
    <ligand>
        <name>substrate</name>
        <note>ligand shared with subunit alpha</note>
    </ligand>
</feature>
<protein>
    <recommendedName>
        <fullName evidence="10">Succinate--CoA ligase [ADP-forming] subunit beta, mitochondrial</fullName>
        <ecNumber evidence="10">6.2.1.5</ecNumber>
    </recommendedName>
    <alternativeName>
        <fullName evidence="10">Succinyl-CoA synthetase beta chain</fullName>
        <shortName evidence="10">SCS-beta</shortName>
    </alternativeName>
</protein>
<evidence type="ECO:0000256" key="8">
    <source>
        <dbReference type="ARBA" id="ARBA00022946"/>
    </source>
</evidence>
<feature type="domain" description="ATP-grasp" evidence="12">
    <location>
        <begin position="43"/>
        <end position="270"/>
    </location>
</feature>
<comment type="catalytic activity">
    <reaction evidence="10">
        <text>succinate + ATP + CoA = succinyl-CoA + ADP + phosphate</text>
        <dbReference type="Rhea" id="RHEA:17661"/>
        <dbReference type="ChEBI" id="CHEBI:30031"/>
        <dbReference type="ChEBI" id="CHEBI:30616"/>
        <dbReference type="ChEBI" id="CHEBI:43474"/>
        <dbReference type="ChEBI" id="CHEBI:57287"/>
        <dbReference type="ChEBI" id="CHEBI:57292"/>
        <dbReference type="ChEBI" id="CHEBI:456216"/>
        <dbReference type="EC" id="6.2.1.5"/>
    </reaction>
</comment>
<dbReference type="NCBIfam" id="NF001913">
    <property type="entry name" value="PRK00696.1"/>
    <property type="match status" value="1"/>
</dbReference>
<dbReference type="PANTHER" id="PTHR11815">
    <property type="entry name" value="SUCCINYL-COA SYNTHETASE BETA CHAIN"/>
    <property type="match status" value="1"/>
</dbReference>
<dbReference type="HAMAP" id="MF_00558">
    <property type="entry name" value="Succ_CoA_beta"/>
    <property type="match status" value="1"/>
</dbReference>
<dbReference type="InParanoid" id="A0A507AYS5"/>
<dbReference type="InterPro" id="IPR013815">
    <property type="entry name" value="ATP_grasp_subdomain_1"/>
</dbReference>
<evidence type="ECO:0000256" key="1">
    <source>
        <dbReference type="ARBA" id="ARBA00005064"/>
    </source>
</evidence>
<accession>A0A507AYS5</accession>
<evidence type="ECO:0000256" key="5">
    <source>
        <dbReference type="ARBA" id="ARBA00022741"/>
    </source>
</evidence>
<keyword evidence="14" id="KW-1185">Reference proteome</keyword>
<keyword evidence="3 10" id="KW-0436">Ligase</keyword>
<keyword evidence="10" id="KW-0496">Mitochondrion</keyword>
<evidence type="ECO:0000256" key="9">
    <source>
        <dbReference type="ARBA" id="ARBA00063570"/>
    </source>
</evidence>
<dbReference type="RefSeq" id="XP_030991669.1">
    <property type="nucleotide sequence ID" value="XM_031143700.1"/>
</dbReference>
<dbReference type="PROSITE" id="PS01217">
    <property type="entry name" value="SUCCINYL_COA_LIG_3"/>
    <property type="match status" value="1"/>
</dbReference>
<dbReference type="FunFam" id="3.40.50.261:FF:000001">
    <property type="entry name" value="Succinate--CoA ligase [ADP-forming] subunit beta"/>
    <property type="match status" value="1"/>
</dbReference>